<evidence type="ECO:0000256" key="1">
    <source>
        <dbReference type="ARBA" id="ARBA00009031"/>
    </source>
</evidence>
<keyword evidence="5" id="KW-0449">Lipoprotein</keyword>
<accession>A0ABS6DPR4</accession>
<feature type="signal peptide" evidence="2">
    <location>
        <begin position="1"/>
        <end position="21"/>
    </location>
</feature>
<dbReference type="Pfam" id="PF03202">
    <property type="entry name" value="Lipoprotein_10"/>
    <property type="match status" value="1"/>
</dbReference>
<dbReference type="InterPro" id="IPR004984">
    <property type="entry name" value="Mycoplasma_lipoprotein_cen_dom"/>
</dbReference>
<feature type="domain" description="Mycoplasma lipoprotein central" evidence="4">
    <location>
        <begin position="227"/>
        <end position="388"/>
    </location>
</feature>
<dbReference type="EMBL" id="JAHMHH010000001">
    <property type="protein sequence ID" value="MBU4692151.1"/>
    <property type="molecule type" value="Genomic_DNA"/>
</dbReference>
<dbReference type="Pfam" id="PF03305">
    <property type="entry name" value="Lipoprotein_X"/>
    <property type="match status" value="1"/>
</dbReference>
<evidence type="ECO:0000256" key="2">
    <source>
        <dbReference type="SAM" id="SignalP"/>
    </source>
</evidence>
<proteinExistence type="inferred from homology"/>
<reference evidence="5" key="1">
    <citation type="submission" date="2021-06" db="EMBL/GenBank/DDBJ databases">
        <title>Novel Mycoplasma species detected in California sea lions (Zalophus californianus) from the USA.</title>
        <authorList>
            <person name="Volokhov D.V."/>
            <person name="Furtak V.A."/>
            <person name="Zagorodnyaya T.A."/>
        </authorList>
    </citation>
    <scope>NUCLEOTIDE SEQUENCE [LARGE SCALE GENOMIC DNA]</scope>
    <source>
        <strain evidence="5">CSL 5346</strain>
    </source>
</reference>
<evidence type="ECO:0000313" key="6">
    <source>
        <dbReference type="Proteomes" id="UP000718793"/>
    </source>
</evidence>
<keyword evidence="2" id="KW-0732">Signal</keyword>
<dbReference type="NCBIfam" id="NF045826">
    <property type="entry name" value="lipo_P68"/>
    <property type="match status" value="1"/>
</dbReference>
<dbReference type="InterPro" id="IPR004890">
    <property type="entry name" value="Lipoprotein_10_C"/>
</dbReference>
<organism evidence="5 6">
    <name type="scientific">Mycoplasma zalophi</name>
    <dbReference type="NCBI Taxonomy" id="191287"/>
    <lineage>
        <taxon>Bacteria</taxon>
        <taxon>Bacillati</taxon>
        <taxon>Mycoplasmatota</taxon>
        <taxon>Mollicutes</taxon>
        <taxon>Mycoplasmataceae</taxon>
        <taxon>Mycoplasma</taxon>
    </lineage>
</organism>
<evidence type="ECO:0000259" key="3">
    <source>
        <dbReference type="Pfam" id="PF03202"/>
    </source>
</evidence>
<evidence type="ECO:0000259" key="4">
    <source>
        <dbReference type="Pfam" id="PF03305"/>
    </source>
</evidence>
<feature type="domain" description="Mycoplasma lipoprotein C-terminal" evidence="3">
    <location>
        <begin position="552"/>
        <end position="675"/>
    </location>
</feature>
<dbReference type="Proteomes" id="UP000718793">
    <property type="component" value="Unassembled WGS sequence"/>
</dbReference>
<dbReference type="RefSeq" id="WP_216488482.1">
    <property type="nucleotide sequence ID" value="NZ_JAHMHH010000001.1"/>
</dbReference>
<comment type="similarity">
    <text evidence="1">Belongs to the MG185/MG260 family.</text>
</comment>
<protein>
    <submittedName>
        <fullName evidence="5">P80 family lipoprotein</fullName>
    </submittedName>
</protein>
<sequence length="699" mass="76502">MRKHKKILSVIAGLGLTTLLAAPLLAASCTKETRFDQDNDGKIKILSSWSETNKQGIALKAVVEKYNESQKNEPGFMPVEIITSAKGYSDNEWEAKLAAKDTSTFFNLMINYPTVASKVAKYDMNLSFNSIKTEIDNVFSTEFTAINSSIAGNKNGEYLVIPTTRSGEMNSIDKALFGKFLKELQDNGASIAEDSKEWANEFINQYTNAQFKAEHDYIDSEWASGKTTGNDLETAKSAIKGYVISKTMLDNYVDLLKFATLAKSLYANNNNYVVGLDSFPNATFVMAASLNNSADGSLVVKDDNNQRDGGFDFNALTTPGTKEYQRLEEIYNAIKQAIATKALFIGGSGSFGSSTLTTHKMAMSIGSTAGYAYNFVKGAKVTFDFNKDLGIKGSIQYANLLGQKNASKADSIFTLKDGSGHINNLYARPLTAADGKYDVGTEAGDTATVEKLNTLTENSVGGVLTSDNKLKEENGKVVYKVSKDESIILEGAIKIGKLGQNGKKFYDYFFLPTSLVNVVDLPKEKTLQENEAAFLNAPSKFNKDSTTNQFTLQGPSIIGVHANTDEDKSTTQFIKWLLTNKTETIEIPESKTSTKTYTNQTPIEVLADFGSYVVLSKDLLAKDPQTLKLNTANTLLFKNLQAISNEPTVNKIVEDVAAPKSQTLRNALESASRAAFDKAVQNQDFTFEQFVSKIKETLK</sequence>
<name>A0ABS6DPR4_9MOLU</name>
<keyword evidence="6" id="KW-1185">Reference proteome</keyword>
<feature type="chain" id="PRO_5046622262" evidence="2">
    <location>
        <begin position="22"/>
        <end position="699"/>
    </location>
</feature>
<dbReference type="InterPro" id="IPR054825">
    <property type="entry name" value="P68-like"/>
</dbReference>
<evidence type="ECO:0000313" key="5">
    <source>
        <dbReference type="EMBL" id="MBU4692151.1"/>
    </source>
</evidence>
<dbReference type="PROSITE" id="PS51257">
    <property type="entry name" value="PROKAR_LIPOPROTEIN"/>
    <property type="match status" value="1"/>
</dbReference>
<comment type="caution">
    <text evidence="5">The sequence shown here is derived from an EMBL/GenBank/DDBJ whole genome shotgun (WGS) entry which is preliminary data.</text>
</comment>
<gene>
    <name evidence="5" type="ORF">KQ875_00875</name>
</gene>